<keyword evidence="1" id="KW-0472">Membrane</keyword>
<accession>A0A8S9RLI9</accession>
<evidence type="ECO:0000313" key="2">
    <source>
        <dbReference type="EMBL" id="KAF3573566.1"/>
    </source>
</evidence>
<dbReference type="Proteomes" id="UP000712600">
    <property type="component" value="Unassembled WGS sequence"/>
</dbReference>
<gene>
    <name evidence="2" type="ORF">F2Q69_00062007</name>
</gene>
<dbReference type="EMBL" id="QGKX02000095">
    <property type="protein sequence ID" value="KAF3573566.1"/>
    <property type="molecule type" value="Genomic_DNA"/>
</dbReference>
<feature type="transmembrane region" description="Helical" evidence="1">
    <location>
        <begin position="14"/>
        <end position="35"/>
    </location>
</feature>
<comment type="caution">
    <text evidence="2">The sequence shown here is derived from an EMBL/GenBank/DDBJ whole genome shotgun (WGS) entry which is preliminary data.</text>
</comment>
<keyword evidence="1" id="KW-0812">Transmembrane</keyword>
<proteinExistence type="predicted"/>
<evidence type="ECO:0000256" key="1">
    <source>
        <dbReference type="SAM" id="Phobius"/>
    </source>
</evidence>
<organism evidence="2 3">
    <name type="scientific">Brassica cretica</name>
    <name type="common">Mustard</name>
    <dbReference type="NCBI Taxonomy" id="69181"/>
    <lineage>
        <taxon>Eukaryota</taxon>
        <taxon>Viridiplantae</taxon>
        <taxon>Streptophyta</taxon>
        <taxon>Embryophyta</taxon>
        <taxon>Tracheophyta</taxon>
        <taxon>Spermatophyta</taxon>
        <taxon>Magnoliopsida</taxon>
        <taxon>eudicotyledons</taxon>
        <taxon>Gunneridae</taxon>
        <taxon>Pentapetalae</taxon>
        <taxon>rosids</taxon>
        <taxon>malvids</taxon>
        <taxon>Brassicales</taxon>
        <taxon>Brassicaceae</taxon>
        <taxon>Brassiceae</taxon>
        <taxon>Brassica</taxon>
    </lineage>
</organism>
<sequence length="49" mass="5995">MFNPEEKKEIFGRWVFMIRYLIKLTSIFPLFSIFFKKSDQPTRIVHDIS</sequence>
<dbReference type="AlphaFoldDB" id="A0A8S9RLI9"/>
<evidence type="ECO:0000313" key="3">
    <source>
        <dbReference type="Proteomes" id="UP000712600"/>
    </source>
</evidence>
<name>A0A8S9RLI9_BRACR</name>
<protein>
    <submittedName>
        <fullName evidence="2">Uncharacterized protein</fullName>
    </submittedName>
</protein>
<reference evidence="2" key="1">
    <citation type="submission" date="2019-12" db="EMBL/GenBank/DDBJ databases">
        <title>Genome sequencing and annotation of Brassica cretica.</title>
        <authorList>
            <person name="Studholme D.J."/>
            <person name="Sarris P."/>
        </authorList>
    </citation>
    <scope>NUCLEOTIDE SEQUENCE</scope>
    <source>
        <strain evidence="2">PFS-109/04</strain>
        <tissue evidence="2">Leaf</tissue>
    </source>
</reference>
<keyword evidence="1" id="KW-1133">Transmembrane helix</keyword>